<dbReference type="Gene3D" id="2.60.40.10">
    <property type="entry name" value="Immunoglobulins"/>
    <property type="match status" value="1"/>
</dbReference>
<reference evidence="3" key="2">
    <citation type="submission" date="2020-11" db="EMBL/GenBank/DDBJ databases">
        <authorList>
            <person name="McCartney M.A."/>
            <person name="Auch B."/>
            <person name="Kono T."/>
            <person name="Mallez S."/>
            <person name="Becker A."/>
            <person name="Gohl D.M."/>
            <person name="Silverstein K.A.T."/>
            <person name="Koren S."/>
            <person name="Bechman K.B."/>
            <person name="Herman A."/>
            <person name="Abrahante J.E."/>
            <person name="Garbe J."/>
        </authorList>
    </citation>
    <scope>NUCLEOTIDE SEQUENCE</scope>
    <source>
        <strain evidence="3">Duluth1</strain>
        <tissue evidence="3">Whole animal</tissue>
    </source>
</reference>
<accession>A0A9D4GHN1</accession>
<dbReference type="SUPFAM" id="SSF48726">
    <property type="entry name" value="Immunoglobulin"/>
    <property type="match status" value="1"/>
</dbReference>
<name>A0A9D4GHN1_DREPO</name>
<keyword evidence="4" id="KW-1185">Reference proteome</keyword>
<feature type="domain" description="Ig-like" evidence="2">
    <location>
        <begin position="103"/>
        <end position="210"/>
    </location>
</feature>
<dbReference type="AlphaFoldDB" id="A0A9D4GHN1"/>
<organism evidence="3 4">
    <name type="scientific">Dreissena polymorpha</name>
    <name type="common">Zebra mussel</name>
    <name type="synonym">Mytilus polymorpha</name>
    <dbReference type="NCBI Taxonomy" id="45954"/>
    <lineage>
        <taxon>Eukaryota</taxon>
        <taxon>Metazoa</taxon>
        <taxon>Spiralia</taxon>
        <taxon>Lophotrochozoa</taxon>
        <taxon>Mollusca</taxon>
        <taxon>Bivalvia</taxon>
        <taxon>Autobranchia</taxon>
        <taxon>Heteroconchia</taxon>
        <taxon>Euheterodonta</taxon>
        <taxon>Imparidentia</taxon>
        <taxon>Neoheterodontei</taxon>
        <taxon>Myida</taxon>
        <taxon>Dreissenoidea</taxon>
        <taxon>Dreissenidae</taxon>
        <taxon>Dreissena</taxon>
    </lineage>
</organism>
<dbReference type="PROSITE" id="PS50835">
    <property type="entry name" value="IG_LIKE"/>
    <property type="match status" value="2"/>
</dbReference>
<dbReference type="EMBL" id="JAIWYP010000006">
    <property type="protein sequence ID" value="KAH3815563.1"/>
    <property type="molecule type" value="Genomic_DNA"/>
</dbReference>
<sequence>MPCVYDHVTGDNMILMRWKKGDVILTTMLESSTVTEWSSQAPENFKNHVKLDFSRVQGKSYTFTMTIDGLKCTDVGQYSCVVVTMNSANELSASMAIGIIVSPGIPESNEDYFDAKENVTFNIRCSGNVGMPPHTINWKYSQKDTDVWNLVDPALVSQSNTLGQGDHCWYHGESKVTVTMSEALDGARYMCLIGDVVDDTHKNYDQIQLALQGKTTTSSTPLPTSSTLKPQPSVDDGSNAGVRPAPIHLLLLAFALAIVNNLTQYL</sequence>
<feature type="domain" description="Ig-like" evidence="2">
    <location>
        <begin position="1"/>
        <end position="96"/>
    </location>
</feature>
<gene>
    <name evidence="3" type="ORF">DPMN_144091</name>
</gene>
<feature type="compositionally biased region" description="Low complexity" evidence="1">
    <location>
        <begin position="215"/>
        <end position="233"/>
    </location>
</feature>
<evidence type="ECO:0000256" key="1">
    <source>
        <dbReference type="SAM" id="MobiDB-lite"/>
    </source>
</evidence>
<proteinExistence type="predicted"/>
<dbReference type="Proteomes" id="UP000828390">
    <property type="component" value="Unassembled WGS sequence"/>
</dbReference>
<comment type="caution">
    <text evidence="3">The sequence shown here is derived from an EMBL/GenBank/DDBJ whole genome shotgun (WGS) entry which is preliminary data.</text>
</comment>
<reference evidence="3" key="1">
    <citation type="journal article" date="2019" name="bioRxiv">
        <title>The Genome of the Zebra Mussel, Dreissena polymorpha: A Resource for Invasive Species Research.</title>
        <authorList>
            <person name="McCartney M.A."/>
            <person name="Auch B."/>
            <person name="Kono T."/>
            <person name="Mallez S."/>
            <person name="Zhang Y."/>
            <person name="Obille A."/>
            <person name="Becker A."/>
            <person name="Abrahante J.E."/>
            <person name="Garbe J."/>
            <person name="Badalamenti J.P."/>
            <person name="Herman A."/>
            <person name="Mangelson H."/>
            <person name="Liachko I."/>
            <person name="Sullivan S."/>
            <person name="Sone E.D."/>
            <person name="Koren S."/>
            <person name="Silverstein K.A.T."/>
            <person name="Beckman K.B."/>
            <person name="Gohl D.M."/>
        </authorList>
    </citation>
    <scope>NUCLEOTIDE SEQUENCE</scope>
    <source>
        <strain evidence="3">Duluth1</strain>
        <tissue evidence="3">Whole animal</tissue>
    </source>
</reference>
<dbReference type="InterPro" id="IPR036179">
    <property type="entry name" value="Ig-like_dom_sf"/>
</dbReference>
<protein>
    <recommendedName>
        <fullName evidence="2">Ig-like domain-containing protein</fullName>
    </recommendedName>
</protein>
<feature type="region of interest" description="Disordered" evidence="1">
    <location>
        <begin position="215"/>
        <end position="239"/>
    </location>
</feature>
<evidence type="ECO:0000259" key="2">
    <source>
        <dbReference type="PROSITE" id="PS50835"/>
    </source>
</evidence>
<evidence type="ECO:0000313" key="4">
    <source>
        <dbReference type="Proteomes" id="UP000828390"/>
    </source>
</evidence>
<dbReference type="InterPro" id="IPR013783">
    <property type="entry name" value="Ig-like_fold"/>
</dbReference>
<dbReference type="InterPro" id="IPR007110">
    <property type="entry name" value="Ig-like_dom"/>
</dbReference>
<evidence type="ECO:0000313" key="3">
    <source>
        <dbReference type="EMBL" id="KAH3815563.1"/>
    </source>
</evidence>